<gene>
    <name evidence="2" type="primary">MCYN0013</name>
    <name evidence="2" type="ORF">NCTC10142_00099</name>
</gene>
<name>A0A449AH81_9BACT</name>
<dbReference type="PANTHER" id="PTHR33434">
    <property type="entry name" value="DEGV DOMAIN-CONTAINING PROTEIN DR_1986-RELATED"/>
    <property type="match status" value="1"/>
</dbReference>
<dbReference type="SUPFAM" id="SSF82549">
    <property type="entry name" value="DAK1/DegV-like"/>
    <property type="match status" value="1"/>
</dbReference>
<organism evidence="2 3">
    <name type="scientific">Mycoplasmopsis cynos</name>
    <dbReference type="NCBI Taxonomy" id="171284"/>
    <lineage>
        <taxon>Bacteria</taxon>
        <taxon>Bacillati</taxon>
        <taxon>Mycoplasmatota</taxon>
        <taxon>Mycoplasmoidales</taxon>
        <taxon>Metamycoplasmataceae</taxon>
        <taxon>Mycoplasmopsis</taxon>
    </lineage>
</organism>
<dbReference type="RefSeq" id="WP_129720375.1">
    <property type="nucleotide sequence ID" value="NZ_LR214986.1"/>
</dbReference>
<dbReference type="EMBL" id="LR214986">
    <property type="protein sequence ID" value="VEU64361.1"/>
    <property type="molecule type" value="Genomic_DNA"/>
</dbReference>
<dbReference type="Gene3D" id="3.40.50.10170">
    <property type="match status" value="1"/>
</dbReference>
<accession>A0A449AH81</accession>
<proteinExistence type="predicted"/>
<evidence type="ECO:0000313" key="3">
    <source>
        <dbReference type="Proteomes" id="UP000289506"/>
    </source>
</evidence>
<keyword evidence="1" id="KW-0446">Lipid-binding</keyword>
<protein>
    <submittedName>
        <fullName evidence="2">Fatty acid-binding protein DegV-like protein</fullName>
    </submittedName>
</protein>
<dbReference type="PROSITE" id="PS51482">
    <property type="entry name" value="DEGV"/>
    <property type="match status" value="1"/>
</dbReference>
<dbReference type="InterPro" id="IPR050270">
    <property type="entry name" value="DegV_domain_contain"/>
</dbReference>
<reference evidence="2 3" key="1">
    <citation type="submission" date="2019-01" db="EMBL/GenBank/DDBJ databases">
        <authorList>
            <consortium name="Pathogen Informatics"/>
        </authorList>
    </citation>
    <scope>NUCLEOTIDE SEQUENCE [LARGE SCALE GENOMIC DNA]</scope>
    <source>
        <strain evidence="2 3">NCTC10142</strain>
        <plasmid evidence="3">13</plasmid>
    </source>
</reference>
<dbReference type="InterPro" id="IPR043168">
    <property type="entry name" value="DegV_C"/>
</dbReference>
<dbReference type="Gene3D" id="3.30.1180.10">
    <property type="match status" value="1"/>
</dbReference>
<dbReference type="AlphaFoldDB" id="A0A449AH81"/>
<dbReference type="NCBIfam" id="TIGR00762">
    <property type="entry name" value="DegV"/>
    <property type="match status" value="1"/>
</dbReference>
<dbReference type="Proteomes" id="UP000289506">
    <property type="component" value="Plasmid 13"/>
</dbReference>
<geneLocation type="plasmid" evidence="2 3">
    <name>13</name>
</geneLocation>
<keyword evidence="2" id="KW-0614">Plasmid</keyword>
<dbReference type="Pfam" id="PF02645">
    <property type="entry name" value="DegV"/>
    <property type="match status" value="1"/>
</dbReference>
<dbReference type="GO" id="GO:0008289">
    <property type="term" value="F:lipid binding"/>
    <property type="evidence" value="ECO:0007669"/>
    <property type="project" value="UniProtKB-KW"/>
</dbReference>
<evidence type="ECO:0000313" key="2">
    <source>
        <dbReference type="EMBL" id="VEU64361.1"/>
    </source>
</evidence>
<dbReference type="InterPro" id="IPR003797">
    <property type="entry name" value="DegV"/>
</dbReference>
<dbReference type="PANTHER" id="PTHR33434:SF2">
    <property type="entry name" value="FATTY ACID-BINDING PROTEIN TM_1468"/>
    <property type="match status" value="1"/>
</dbReference>
<sequence>MKDIAIVIDSSCGLNKYQAEKFGYYFLPLQIEINEKKYNDGIDFDNKNFFDFFNLQSKSAKTSATPLGYSKNLLEDLALKYQKVVVFPISSKLSSQYNSLKLISNNIKNIYIVDSVDVAQTILFRIEKFKKSLIKNGFEYAFSEASKWSNKELDITLLPKHNEYLVKGGRLSKGAATIAKLFKIVPLIRFENGSLEKQGKGRIFFKSLQNVLDEKFQIKENNDELVLLGSMTQDMVSLSKYANEKYSLNPIILPIPNVISVHTGPEAIVIIKGKYLSSALDKYSGLYEEKRI</sequence>
<evidence type="ECO:0000256" key="1">
    <source>
        <dbReference type="ARBA" id="ARBA00023121"/>
    </source>
</evidence>